<sequence>MAELKVEEAKEADEEPLPVETYRVILMTPVAAISMEKRNILRIIYDGKKENFEWTKSDVSYVYDGPPENSVSKVAPVPDDLLGQNDPKGSTKKVKLPKGPGVLYPVKSDLLGSCVLSLRNIFLLSIVGNGGMGETTLLQHVYEDEIIGEFDP</sequence>
<feature type="region of interest" description="Disordered" evidence="1">
    <location>
        <begin position="73"/>
        <end position="94"/>
    </location>
</feature>
<organism evidence="2 3">
    <name type="scientific">Dendrobium chrysotoxum</name>
    <name type="common">Orchid</name>
    <dbReference type="NCBI Taxonomy" id="161865"/>
    <lineage>
        <taxon>Eukaryota</taxon>
        <taxon>Viridiplantae</taxon>
        <taxon>Streptophyta</taxon>
        <taxon>Embryophyta</taxon>
        <taxon>Tracheophyta</taxon>
        <taxon>Spermatophyta</taxon>
        <taxon>Magnoliopsida</taxon>
        <taxon>Liliopsida</taxon>
        <taxon>Asparagales</taxon>
        <taxon>Orchidaceae</taxon>
        <taxon>Epidendroideae</taxon>
        <taxon>Malaxideae</taxon>
        <taxon>Dendrobiinae</taxon>
        <taxon>Dendrobium</taxon>
    </lineage>
</organism>
<name>A0AAV7HL70_DENCH</name>
<keyword evidence="3" id="KW-1185">Reference proteome</keyword>
<dbReference type="AlphaFoldDB" id="A0AAV7HL70"/>
<accession>A0AAV7HL70</accession>
<reference evidence="2 3" key="1">
    <citation type="journal article" date="2021" name="Hortic Res">
        <title>Chromosome-scale assembly of the Dendrobium chrysotoxum genome enhances the understanding of orchid evolution.</title>
        <authorList>
            <person name="Zhang Y."/>
            <person name="Zhang G.Q."/>
            <person name="Zhang D."/>
            <person name="Liu X.D."/>
            <person name="Xu X.Y."/>
            <person name="Sun W.H."/>
            <person name="Yu X."/>
            <person name="Zhu X."/>
            <person name="Wang Z.W."/>
            <person name="Zhao X."/>
            <person name="Zhong W.Y."/>
            <person name="Chen H."/>
            <person name="Yin W.L."/>
            <person name="Huang T."/>
            <person name="Niu S.C."/>
            <person name="Liu Z.J."/>
        </authorList>
    </citation>
    <scope>NUCLEOTIDE SEQUENCE [LARGE SCALE GENOMIC DNA]</scope>
    <source>
        <strain evidence="2">Lindl</strain>
    </source>
</reference>
<evidence type="ECO:0000313" key="2">
    <source>
        <dbReference type="EMBL" id="KAH0468454.1"/>
    </source>
</evidence>
<dbReference type="EMBL" id="JAGFBR010000004">
    <property type="protein sequence ID" value="KAH0468454.1"/>
    <property type="molecule type" value="Genomic_DNA"/>
</dbReference>
<evidence type="ECO:0000313" key="3">
    <source>
        <dbReference type="Proteomes" id="UP000775213"/>
    </source>
</evidence>
<protein>
    <submittedName>
        <fullName evidence="2">Uncharacterized protein</fullName>
    </submittedName>
</protein>
<evidence type="ECO:0000256" key="1">
    <source>
        <dbReference type="SAM" id="MobiDB-lite"/>
    </source>
</evidence>
<dbReference type="Proteomes" id="UP000775213">
    <property type="component" value="Unassembled WGS sequence"/>
</dbReference>
<gene>
    <name evidence="2" type="ORF">IEQ34_003487</name>
</gene>
<comment type="caution">
    <text evidence="2">The sequence shown here is derived from an EMBL/GenBank/DDBJ whole genome shotgun (WGS) entry which is preliminary data.</text>
</comment>
<proteinExistence type="predicted"/>